<reference evidence="1 2" key="1">
    <citation type="journal article" date="2015" name="Sci. Rep.">
        <title>Chromosome-level genome map provides insights into diverse defense mechanisms in the medicinal fungus Ganoderma sinense.</title>
        <authorList>
            <person name="Zhu Y."/>
            <person name="Xu J."/>
            <person name="Sun C."/>
            <person name="Zhou S."/>
            <person name="Xu H."/>
            <person name="Nelson D.R."/>
            <person name="Qian J."/>
            <person name="Song J."/>
            <person name="Luo H."/>
            <person name="Xiang L."/>
            <person name="Li Y."/>
            <person name="Xu Z."/>
            <person name="Ji A."/>
            <person name="Wang L."/>
            <person name="Lu S."/>
            <person name="Hayward A."/>
            <person name="Sun W."/>
            <person name="Li X."/>
            <person name="Schwartz D.C."/>
            <person name="Wang Y."/>
            <person name="Chen S."/>
        </authorList>
    </citation>
    <scope>NUCLEOTIDE SEQUENCE [LARGE SCALE GENOMIC DNA]</scope>
    <source>
        <strain evidence="1 2">ZZ0214-1</strain>
    </source>
</reference>
<accession>A0A2G8SJ76</accession>
<gene>
    <name evidence="1" type="ORF">GSI_04392</name>
</gene>
<sequence length="143" mass="16443">MIKVKEERFQLPKRGTAIWVFCPASSQDRRSSIRRIREQGLQRGRKRPHLSRFDRTRGVLPDVVRTFPVSKTREPLVVVPHSRILCTRFVRLWRRTTVRQSTVIVNGDEARGVELGGSVLLVRATLLEIDEDGVPVLVQHDVV</sequence>
<proteinExistence type="predicted"/>
<comment type="caution">
    <text evidence="1">The sequence shown here is derived from an EMBL/GenBank/DDBJ whole genome shotgun (WGS) entry which is preliminary data.</text>
</comment>
<dbReference type="AlphaFoldDB" id="A0A2G8SJ76"/>
<protein>
    <submittedName>
        <fullName evidence="1">Uncharacterized protein</fullName>
    </submittedName>
</protein>
<evidence type="ECO:0000313" key="1">
    <source>
        <dbReference type="EMBL" id="PIL33767.1"/>
    </source>
</evidence>
<keyword evidence="2" id="KW-1185">Reference proteome</keyword>
<dbReference type="EMBL" id="AYKW01000007">
    <property type="protein sequence ID" value="PIL33767.1"/>
    <property type="molecule type" value="Genomic_DNA"/>
</dbReference>
<organism evidence="1 2">
    <name type="scientific">Ganoderma sinense ZZ0214-1</name>
    <dbReference type="NCBI Taxonomy" id="1077348"/>
    <lineage>
        <taxon>Eukaryota</taxon>
        <taxon>Fungi</taxon>
        <taxon>Dikarya</taxon>
        <taxon>Basidiomycota</taxon>
        <taxon>Agaricomycotina</taxon>
        <taxon>Agaricomycetes</taxon>
        <taxon>Polyporales</taxon>
        <taxon>Polyporaceae</taxon>
        <taxon>Ganoderma</taxon>
    </lineage>
</organism>
<evidence type="ECO:0000313" key="2">
    <source>
        <dbReference type="Proteomes" id="UP000230002"/>
    </source>
</evidence>
<name>A0A2G8SJ76_9APHY</name>
<dbReference type="Proteomes" id="UP000230002">
    <property type="component" value="Unassembled WGS sequence"/>
</dbReference>